<gene>
    <name evidence="1" type="ORF">MICAB_1510001</name>
</gene>
<comment type="caution">
    <text evidence="1">The sequence shown here is derived from an EMBL/GenBank/DDBJ whole genome shotgun (WGS) entry which is preliminary data.</text>
</comment>
<organism evidence="1 2">
    <name type="scientific">Microcystis aeruginosa PCC 9717</name>
    <dbReference type="NCBI Taxonomy" id="1160286"/>
    <lineage>
        <taxon>Bacteria</taxon>
        <taxon>Bacillati</taxon>
        <taxon>Cyanobacteriota</taxon>
        <taxon>Cyanophyceae</taxon>
        <taxon>Oscillatoriophycideae</taxon>
        <taxon>Chroococcales</taxon>
        <taxon>Microcystaceae</taxon>
        <taxon>Microcystis</taxon>
    </lineage>
</organism>
<accession>I4FKB4</accession>
<dbReference type="EMBL" id="CAII01000059">
    <property type="protein sequence ID" value="CCH96089.1"/>
    <property type="molecule type" value="Genomic_DNA"/>
</dbReference>
<dbReference type="HOGENOM" id="CLU_1813581_0_0_3"/>
<dbReference type="RefSeq" id="WP_004159310.1">
    <property type="nucleotide sequence ID" value="NZ_HE972680.1"/>
</dbReference>
<reference evidence="1 2" key="1">
    <citation type="submission" date="2012-04" db="EMBL/GenBank/DDBJ databases">
        <authorList>
            <person name="Genoscope - CEA"/>
        </authorList>
    </citation>
    <scope>NUCLEOTIDE SEQUENCE [LARGE SCALE GENOMIC DNA]</scope>
    <source>
        <strain evidence="1 2">9717</strain>
    </source>
</reference>
<proteinExistence type="predicted"/>
<dbReference type="Proteomes" id="UP000003172">
    <property type="component" value="Unassembled WGS sequence"/>
</dbReference>
<name>I4FKB4_MICAE</name>
<evidence type="ECO:0000313" key="1">
    <source>
        <dbReference type="EMBL" id="CCH96089.1"/>
    </source>
</evidence>
<dbReference type="AlphaFoldDB" id="I4FKB4"/>
<protein>
    <submittedName>
        <fullName evidence="1">Uncharacterized protein</fullName>
    </submittedName>
</protein>
<sequence length="142" mass="14955">MLEAGIDEAKRMANKITTITLATGVFLGCAVIETPVVNSAPTLLGPTPYLSFNDSPFKNVNFSYFYLENFEDGSLNVPGVTASSASGLPFGVEGPGFYTDSVDIDDGVIDGNGQQGHYLVEVGNGIIGGFKFTFNGSISLTR</sequence>
<evidence type="ECO:0000313" key="2">
    <source>
        <dbReference type="Proteomes" id="UP000003172"/>
    </source>
</evidence>